<proteinExistence type="predicted"/>
<dbReference type="AlphaFoldDB" id="A0A2J7KL09"/>
<keyword evidence="1" id="KW-1133">Transmembrane helix</keyword>
<dbReference type="RefSeq" id="WP_102761120.1">
    <property type="nucleotide sequence ID" value="NZ_JABANR010000063.1"/>
</dbReference>
<gene>
    <name evidence="2" type="ORF">DD762_24120</name>
</gene>
<dbReference type="Gene3D" id="3.30.70.270">
    <property type="match status" value="1"/>
</dbReference>
<protein>
    <submittedName>
        <fullName evidence="2">Uncharacterized protein</fullName>
    </submittedName>
</protein>
<dbReference type="Proteomes" id="UP000245761">
    <property type="component" value="Unassembled WGS sequence"/>
</dbReference>
<dbReference type="InterPro" id="IPR043128">
    <property type="entry name" value="Rev_trsase/Diguanyl_cyclase"/>
</dbReference>
<evidence type="ECO:0000256" key="1">
    <source>
        <dbReference type="SAM" id="Phobius"/>
    </source>
</evidence>
<organism evidence="2 3">
    <name type="scientific">Escherichia coli</name>
    <dbReference type="NCBI Taxonomy" id="562"/>
    <lineage>
        <taxon>Bacteria</taxon>
        <taxon>Pseudomonadati</taxon>
        <taxon>Pseudomonadota</taxon>
        <taxon>Gammaproteobacteria</taxon>
        <taxon>Enterobacterales</taxon>
        <taxon>Enterobacteriaceae</taxon>
        <taxon>Escherichia</taxon>
    </lineage>
</organism>
<keyword evidence="1" id="KW-0472">Membrane</keyword>
<reference evidence="2 3" key="1">
    <citation type="submission" date="2018-04" db="EMBL/GenBank/DDBJ databases">
        <title>Draft Genomic Sequencing Of Potential Extraintestinal Pathogenic Escherichia coli B8S56 Isolated from Retail Chicken Skin.</title>
        <authorList>
            <person name="Xu A."/>
            <person name="Tilman S."/>
            <person name="Wisser-Parker K."/>
            <person name="Scullen O.J."/>
            <person name="Sommers C."/>
        </authorList>
    </citation>
    <scope>NUCLEOTIDE SEQUENCE [LARGE SCALE GENOMIC DNA]</scope>
    <source>
        <strain evidence="2 3">B8S56</strain>
    </source>
</reference>
<name>A0A2J7KL09_ECOLX</name>
<sequence length="119" mass="13683">MICEHILISAYVFLYGAEGFIILFVETELSHAKIILENLRNKMAGLRIQALVSERFSVTDNIGVDEYDFYPDYNLLIEREGVLLRQKSGSKLDRRLSATDDKLLIFRHCHAKPVDPNQV</sequence>
<accession>A0A2J7KL09</accession>
<comment type="caution">
    <text evidence="2">The sequence shown here is derived from an EMBL/GenBank/DDBJ whole genome shotgun (WGS) entry which is preliminary data.</text>
</comment>
<feature type="transmembrane region" description="Helical" evidence="1">
    <location>
        <begin position="6"/>
        <end position="25"/>
    </location>
</feature>
<evidence type="ECO:0000313" key="2">
    <source>
        <dbReference type="EMBL" id="PWH56205.1"/>
    </source>
</evidence>
<evidence type="ECO:0000313" key="3">
    <source>
        <dbReference type="Proteomes" id="UP000245761"/>
    </source>
</evidence>
<keyword evidence="1" id="KW-0812">Transmembrane</keyword>
<dbReference type="EMBL" id="QEMT01000065">
    <property type="protein sequence ID" value="PWH56205.1"/>
    <property type="molecule type" value="Genomic_DNA"/>
</dbReference>